<keyword evidence="1" id="KW-0472">Membrane</keyword>
<dbReference type="InterPro" id="IPR008523">
    <property type="entry name" value="DUF805"/>
</dbReference>
<keyword evidence="1" id="KW-0812">Transmembrane</keyword>
<dbReference type="STRING" id="1293598.IV56_GL001124"/>
<accession>A0A0R2MRX8</accession>
<name>A0A0R2MRX8_9LACO</name>
<comment type="caution">
    <text evidence="2">The sequence shown here is derived from an EMBL/GenBank/DDBJ whole genome shotgun (WGS) entry which is preliminary data.</text>
</comment>
<dbReference type="GO" id="GO:0005886">
    <property type="term" value="C:plasma membrane"/>
    <property type="evidence" value="ECO:0007669"/>
    <property type="project" value="TreeGrafter"/>
</dbReference>
<dbReference type="RefSeq" id="WP_054778021.1">
    <property type="nucleotide sequence ID" value="NZ_BBBX01000026.1"/>
</dbReference>
<proteinExistence type="predicted"/>
<protein>
    <recommendedName>
        <fullName evidence="4">DUF805 domain-containing protein</fullName>
    </recommendedName>
</protein>
<gene>
    <name evidence="2" type="ORF">IV56_GL001124</name>
</gene>
<dbReference type="EMBL" id="JQCE01000038">
    <property type="protein sequence ID" value="KRO16343.1"/>
    <property type="molecule type" value="Genomic_DNA"/>
</dbReference>
<dbReference type="PANTHER" id="PTHR34980:SF2">
    <property type="entry name" value="INNER MEMBRANE PROTEIN YHAH-RELATED"/>
    <property type="match status" value="1"/>
</dbReference>
<dbReference type="PANTHER" id="PTHR34980">
    <property type="entry name" value="INNER MEMBRANE PROTEIN-RELATED-RELATED"/>
    <property type="match status" value="1"/>
</dbReference>
<feature type="transmembrane region" description="Helical" evidence="1">
    <location>
        <begin position="23"/>
        <end position="45"/>
    </location>
</feature>
<dbReference type="OrthoDB" id="2285053at2"/>
<evidence type="ECO:0008006" key="4">
    <source>
        <dbReference type="Google" id="ProtNLM"/>
    </source>
</evidence>
<evidence type="ECO:0000313" key="3">
    <source>
        <dbReference type="Proteomes" id="UP000050969"/>
    </source>
</evidence>
<dbReference type="Proteomes" id="UP000050969">
    <property type="component" value="Unassembled WGS sequence"/>
</dbReference>
<dbReference type="PATRIC" id="fig|1293598.4.peg.1187"/>
<reference evidence="2 3" key="1">
    <citation type="journal article" date="2015" name="Genome Announc.">
        <title>Expanding the biotechnology potential of lactobacilli through comparative genomics of 213 strains and associated genera.</title>
        <authorList>
            <person name="Sun Z."/>
            <person name="Harris H.M."/>
            <person name="McCann A."/>
            <person name="Guo C."/>
            <person name="Argimon S."/>
            <person name="Zhang W."/>
            <person name="Yang X."/>
            <person name="Jeffery I.B."/>
            <person name="Cooney J.C."/>
            <person name="Kagawa T.F."/>
            <person name="Liu W."/>
            <person name="Song Y."/>
            <person name="Salvetti E."/>
            <person name="Wrobel A."/>
            <person name="Rasinkangas P."/>
            <person name="Parkhill J."/>
            <person name="Rea M.C."/>
            <person name="O'Sullivan O."/>
            <person name="Ritari J."/>
            <person name="Douillard F.P."/>
            <person name="Paul Ross R."/>
            <person name="Yang R."/>
            <person name="Briner A.E."/>
            <person name="Felis G.E."/>
            <person name="de Vos W.M."/>
            <person name="Barrangou R."/>
            <person name="Klaenhammer T.R."/>
            <person name="Caufield P.W."/>
            <person name="Cui Y."/>
            <person name="Zhang H."/>
            <person name="O'Toole P.W."/>
        </authorList>
    </citation>
    <scope>NUCLEOTIDE SEQUENCE [LARGE SCALE GENOMIC DNA]</scope>
    <source>
        <strain evidence="2 3">DSM 24301</strain>
    </source>
</reference>
<sequence>MQEYREFWSKMFVWNASATRRQYWIPFFINIVIFIIISLVTGVNVDPDDWHSLNAVVGSNFGAMLIGIIFWIAEFSSRARRLHDSNHSNWWILLYVLPIIGWIWFFILLCLPSRDSRWPDNQSEV</sequence>
<organism evidence="2 3">
    <name type="scientific">Lacticaseibacillus saniviri JCM 17471 = DSM 24301</name>
    <dbReference type="NCBI Taxonomy" id="1293598"/>
    <lineage>
        <taxon>Bacteria</taxon>
        <taxon>Bacillati</taxon>
        <taxon>Bacillota</taxon>
        <taxon>Bacilli</taxon>
        <taxon>Lactobacillales</taxon>
        <taxon>Lactobacillaceae</taxon>
        <taxon>Lacticaseibacillus</taxon>
    </lineage>
</organism>
<dbReference type="Pfam" id="PF05656">
    <property type="entry name" value="DUF805"/>
    <property type="match status" value="1"/>
</dbReference>
<evidence type="ECO:0000256" key="1">
    <source>
        <dbReference type="SAM" id="Phobius"/>
    </source>
</evidence>
<keyword evidence="3" id="KW-1185">Reference proteome</keyword>
<feature type="transmembrane region" description="Helical" evidence="1">
    <location>
        <begin position="52"/>
        <end position="72"/>
    </location>
</feature>
<feature type="transmembrane region" description="Helical" evidence="1">
    <location>
        <begin position="92"/>
        <end position="111"/>
    </location>
</feature>
<dbReference type="AlphaFoldDB" id="A0A0R2MRX8"/>
<keyword evidence="1" id="KW-1133">Transmembrane helix</keyword>
<evidence type="ECO:0000313" key="2">
    <source>
        <dbReference type="EMBL" id="KRO16343.1"/>
    </source>
</evidence>